<organism evidence="2 3">
    <name type="scientific">Mucuna pruriens</name>
    <name type="common">Velvet bean</name>
    <name type="synonym">Dolichos pruriens</name>
    <dbReference type="NCBI Taxonomy" id="157652"/>
    <lineage>
        <taxon>Eukaryota</taxon>
        <taxon>Viridiplantae</taxon>
        <taxon>Streptophyta</taxon>
        <taxon>Embryophyta</taxon>
        <taxon>Tracheophyta</taxon>
        <taxon>Spermatophyta</taxon>
        <taxon>Magnoliopsida</taxon>
        <taxon>eudicotyledons</taxon>
        <taxon>Gunneridae</taxon>
        <taxon>Pentapetalae</taxon>
        <taxon>rosids</taxon>
        <taxon>fabids</taxon>
        <taxon>Fabales</taxon>
        <taxon>Fabaceae</taxon>
        <taxon>Papilionoideae</taxon>
        <taxon>50 kb inversion clade</taxon>
        <taxon>NPAAA clade</taxon>
        <taxon>indigoferoid/millettioid clade</taxon>
        <taxon>Phaseoleae</taxon>
        <taxon>Mucuna</taxon>
    </lineage>
</organism>
<evidence type="ECO:0000313" key="3">
    <source>
        <dbReference type="Proteomes" id="UP000257109"/>
    </source>
</evidence>
<evidence type="ECO:0000256" key="1">
    <source>
        <dbReference type="SAM" id="Phobius"/>
    </source>
</evidence>
<keyword evidence="3" id="KW-1185">Reference proteome</keyword>
<protein>
    <submittedName>
        <fullName evidence="2">Uncharacterized protein</fullName>
    </submittedName>
</protein>
<sequence length="34" mass="3967">MMHVSMQTSSYIQNICYIWLVAQYLLASISLAWT</sequence>
<dbReference type="EMBL" id="QJKJ01004971">
    <property type="protein sequence ID" value="RDX92017.1"/>
    <property type="molecule type" value="Genomic_DNA"/>
</dbReference>
<keyword evidence="1" id="KW-1133">Transmembrane helix</keyword>
<dbReference type="AlphaFoldDB" id="A0A371GN93"/>
<evidence type="ECO:0000313" key="2">
    <source>
        <dbReference type="EMBL" id="RDX92017.1"/>
    </source>
</evidence>
<accession>A0A371GN93</accession>
<keyword evidence="1" id="KW-0812">Transmembrane</keyword>
<reference evidence="2" key="1">
    <citation type="submission" date="2018-05" db="EMBL/GenBank/DDBJ databases">
        <title>Draft genome of Mucuna pruriens seed.</title>
        <authorList>
            <person name="Nnadi N.E."/>
            <person name="Vos R."/>
            <person name="Hasami M.H."/>
            <person name="Devisetty U.K."/>
            <person name="Aguiy J.C."/>
        </authorList>
    </citation>
    <scope>NUCLEOTIDE SEQUENCE [LARGE SCALE GENOMIC DNA]</scope>
    <source>
        <strain evidence="2">JCA_2017</strain>
    </source>
</reference>
<keyword evidence="1" id="KW-0472">Membrane</keyword>
<dbReference type="Proteomes" id="UP000257109">
    <property type="component" value="Unassembled WGS sequence"/>
</dbReference>
<name>A0A371GN93_MUCPR</name>
<comment type="caution">
    <text evidence="2">The sequence shown here is derived from an EMBL/GenBank/DDBJ whole genome shotgun (WGS) entry which is preliminary data.</text>
</comment>
<feature type="transmembrane region" description="Helical" evidence="1">
    <location>
        <begin position="12"/>
        <end position="33"/>
    </location>
</feature>
<gene>
    <name evidence="2" type="ORF">CR513_25918</name>
</gene>
<proteinExistence type="predicted"/>